<dbReference type="EMBL" id="SLUI01000007">
    <property type="protein sequence ID" value="TCL36749.1"/>
    <property type="molecule type" value="Genomic_DNA"/>
</dbReference>
<proteinExistence type="predicted"/>
<reference evidence="1 2" key="1">
    <citation type="submission" date="2019-03" db="EMBL/GenBank/DDBJ databases">
        <title>Genomic Encyclopedia of Type Strains, Phase IV (KMG-IV): sequencing the most valuable type-strain genomes for metagenomic binning, comparative biology and taxonomic classification.</title>
        <authorList>
            <person name="Goeker M."/>
        </authorList>
    </citation>
    <scope>NUCLEOTIDE SEQUENCE [LARGE SCALE GENOMIC DNA]</scope>
    <source>
        <strain evidence="1 2">DSM 15969</strain>
    </source>
</reference>
<sequence length="208" mass="24003">MNQVRLKEAEERFLIRYPGGFANQEILQIAKKHKIEKMKKLAQDCFSPEQFASAEQIVESMQKVISQSSLISIFEKPKFRDVIKSLNANEKEHLAHGLKEFLHGDQAFGFRLITGLLQEYKLAKWPLVTVCSVYYHPDKEIFIKPTTTKGIIAHFELTGLKYNSTPTFEFYQAYREQLLQMKQSVDVSLQVDNAAFCGFLMMAMDKPL</sequence>
<dbReference type="AlphaFoldDB" id="A0A4R1PYZ3"/>
<protein>
    <submittedName>
        <fullName evidence="1">Uncharacterized protein</fullName>
    </submittedName>
</protein>
<name>A0A4R1PYZ3_9FIRM</name>
<accession>A0A4R1PYZ3</accession>
<dbReference type="RefSeq" id="WP_132080133.1">
    <property type="nucleotide sequence ID" value="NZ_DAMAKO010000012.1"/>
</dbReference>
<comment type="caution">
    <text evidence="1">The sequence shown here is derived from an EMBL/GenBank/DDBJ whole genome shotgun (WGS) entry which is preliminary data.</text>
</comment>
<gene>
    <name evidence="1" type="ORF">EV210_10711</name>
</gene>
<evidence type="ECO:0000313" key="1">
    <source>
        <dbReference type="EMBL" id="TCL36749.1"/>
    </source>
</evidence>
<keyword evidence="2" id="KW-1185">Reference proteome</keyword>
<dbReference type="OrthoDB" id="5871096at2"/>
<evidence type="ECO:0000313" key="2">
    <source>
        <dbReference type="Proteomes" id="UP000295063"/>
    </source>
</evidence>
<organism evidence="1 2">
    <name type="scientific">Anaerospora hongkongensis</name>
    <dbReference type="NCBI Taxonomy" id="244830"/>
    <lineage>
        <taxon>Bacteria</taxon>
        <taxon>Bacillati</taxon>
        <taxon>Bacillota</taxon>
        <taxon>Negativicutes</taxon>
        <taxon>Selenomonadales</taxon>
        <taxon>Sporomusaceae</taxon>
        <taxon>Anaerospora</taxon>
    </lineage>
</organism>
<dbReference type="Proteomes" id="UP000295063">
    <property type="component" value="Unassembled WGS sequence"/>
</dbReference>